<protein>
    <recommendedName>
        <fullName evidence="4">Transmembrane protein</fullName>
    </recommendedName>
</protein>
<proteinExistence type="predicted"/>
<comment type="caution">
    <text evidence="2">The sequence shown here is derived from an EMBL/GenBank/DDBJ whole genome shotgun (WGS) entry which is preliminary data.</text>
</comment>
<keyword evidence="1" id="KW-1133">Transmembrane helix</keyword>
<organism evidence="2 3">
    <name type="scientific">Polyangium sorediatum</name>
    <dbReference type="NCBI Taxonomy" id="889274"/>
    <lineage>
        <taxon>Bacteria</taxon>
        <taxon>Pseudomonadati</taxon>
        <taxon>Myxococcota</taxon>
        <taxon>Polyangia</taxon>
        <taxon>Polyangiales</taxon>
        <taxon>Polyangiaceae</taxon>
        <taxon>Polyangium</taxon>
    </lineage>
</organism>
<evidence type="ECO:0000256" key="1">
    <source>
        <dbReference type="SAM" id="Phobius"/>
    </source>
</evidence>
<keyword evidence="3" id="KW-1185">Reference proteome</keyword>
<evidence type="ECO:0008006" key="4">
    <source>
        <dbReference type="Google" id="ProtNLM"/>
    </source>
</evidence>
<feature type="transmembrane region" description="Helical" evidence="1">
    <location>
        <begin position="98"/>
        <end position="118"/>
    </location>
</feature>
<keyword evidence="1" id="KW-0812">Transmembrane</keyword>
<dbReference type="Proteomes" id="UP001160301">
    <property type="component" value="Unassembled WGS sequence"/>
</dbReference>
<reference evidence="2 3" key="1">
    <citation type="submission" date="2023-04" db="EMBL/GenBank/DDBJ databases">
        <title>The genome sequence of Polyangium sorediatum DSM14670.</title>
        <authorList>
            <person name="Zhang X."/>
        </authorList>
    </citation>
    <scope>NUCLEOTIDE SEQUENCE [LARGE SCALE GENOMIC DNA]</scope>
    <source>
        <strain evidence="2 3">DSM 14670</strain>
    </source>
</reference>
<feature type="non-terminal residue" evidence="2">
    <location>
        <position position="218"/>
    </location>
</feature>
<dbReference type="RefSeq" id="WP_284722019.1">
    <property type="nucleotide sequence ID" value="NZ_JARZHI010000158.1"/>
</dbReference>
<accession>A0ABT6PAL9</accession>
<evidence type="ECO:0000313" key="3">
    <source>
        <dbReference type="Proteomes" id="UP001160301"/>
    </source>
</evidence>
<evidence type="ECO:0000313" key="2">
    <source>
        <dbReference type="EMBL" id="MDI1437684.1"/>
    </source>
</evidence>
<feature type="transmembrane region" description="Helical" evidence="1">
    <location>
        <begin position="65"/>
        <end position="86"/>
    </location>
</feature>
<name>A0ABT6PAL9_9BACT</name>
<keyword evidence="1" id="KW-0472">Membrane</keyword>
<gene>
    <name evidence="2" type="ORF">QHF89_49710</name>
</gene>
<sequence length="218" mass="24099">MESDPAAENTGGLLSSPEPLWYKSVQFGKDDVAEVPEGQAKALMRIPRADIRSISLSWGNVSERLPIQICFGLVCIGIGAGCAWRLFEWLVYGGVIPYLLPTGCAFAGLGIYVLVSALRRGYFLRVQTEREVRKIVFAKGADPERIEWLLNEAKRTFVSARPTTSWSPRASRSLCPRRIWRTDGTEDGEAVGSAGRALEAQRPECGGVWREGRGRRAQ</sequence>
<dbReference type="EMBL" id="JARZHI010000158">
    <property type="protein sequence ID" value="MDI1437684.1"/>
    <property type="molecule type" value="Genomic_DNA"/>
</dbReference>